<feature type="compositionally biased region" description="Low complexity" evidence="2">
    <location>
        <begin position="74"/>
        <end position="89"/>
    </location>
</feature>
<evidence type="ECO:0000259" key="4">
    <source>
        <dbReference type="PROSITE" id="PS50222"/>
    </source>
</evidence>
<accession>A0A1E7EZC0</accession>
<dbReference type="AlphaFoldDB" id="A0A1E7EZC0"/>
<feature type="signal peptide" evidence="3">
    <location>
        <begin position="1"/>
        <end position="25"/>
    </location>
</feature>
<dbReference type="PANTHER" id="PTHR34574">
    <property type="entry name" value="CALCIUM-BINDING EF-HAND FAMILY PROTEIN-RELATED"/>
    <property type="match status" value="1"/>
</dbReference>
<feature type="domain" description="EF-hand" evidence="4">
    <location>
        <begin position="214"/>
        <end position="249"/>
    </location>
</feature>
<dbReference type="PANTHER" id="PTHR34574:SF5">
    <property type="entry name" value="CALCIUM-BINDING EF-HAND FAMILY PROTEIN"/>
    <property type="match status" value="1"/>
</dbReference>
<dbReference type="PROSITE" id="PS50222">
    <property type="entry name" value="EF_HAND_2"/>
    <property type="match status" value="4"/>
</dbReference>
<gene>
    <name evidence="5" type="ORF">FRACYDRAFT_246286</name>
</gene>
<evidence type="ECO:0000256" key="2">
    <source>
        <dbReference type="SAM" id="MobiDB-lite"/>
    </source>
</evidence>
<keyword evidence="3" id="KW-0732">Signal</keyword>
<dbReference type="GO" id="GO:0005509">
    <property type="term" value="F:calcium ion binding"/>
    <property type="evidence" value="ECO:0007669"/>
    <property type="project" value="InterPro"/>
</dbReference>
<dbReference type="OrthoDB" id="26525at2759"/>
<dbReference type="InterPro" id="IPR018247">
    <property type="entry name" value="EF_Hand_1_Ca_BS"/>
</dbReference>
<feature type="region of interest" description="Disordered" evidence="2">
    <location>
        <begin position="69"/>
        <end position="93"/>
    </location>
</feature>
<keyword evidence="6" id="KW-1185">Reference proteome</keyword>
<dbReference type="KEGG" id="fcy:FRACYDRAFT_246286"/>
<evidence type="ECO:0000256" key="1">
    <source>
        <dbReference type="ARBA" id="ARBA00022837"/>
    </source>
</evidence>
<feature type="chain" id="PRO_5009192426" evidence="3">
    <location>
        <begin position="26"/>
        <end position="308"/>
    </location>
</feature>
<dbReference type="SMART" id="SM00054">
    <property type="entry name" value="EFh"/>
    <property type="match status" value="4"/>
</dbReference>
<dbReference type="Proteomes" id="UP000095751">
    <property type="component" value="Unassembled WGS sequence"/>
</dbReference>
<sequence>MMKFSFPDTAVALVVSIMIASSANALLTAGPSAAVTRNAAHQQFYSSCCSSAGLRRPFVGTAATKTADANEIDTNSSSNSNNSQTSSSSPVEKSDELFAEADSLFDMLDTNNDGGISNEELKSHLESIGFAAESIRSLFTILDKNADGIISKAEMRFAWSKYDTANLYKAFGLDINDTGTTPYHEVIESIRSDANNKNNNNNDITEAVSTSPELLTKLADIIFDSIDTDRSEEIDAEELKMHFRVNGTNNNEGTTIREIGHASSVRAESLLKALDLNLDGVISRQEMRDGFNQYDPRTLSRALGLHVS</sequence>
<dbReference type="InterPro" id="IPR002048">
    <property type="entry name" value="EF_hand_dom"/>
</dbReference>
<name>A0A1E7EZC0_9STRA</name>
<dbReference type="CDD" id="cd00051">
    <property type="entry name" value="EFh"/>
    <property type="match status" value="1"/>
</dbReference>
<feature type="domain" description="EF-hand" evidence="4">
    <location>
        <begin position="133"/>
        <end position="165"/>
    </location>
</feature>
<dbReference type="Pfam" id="PF13499">
    <property type="entry name" value="EF-hand_7"/>
    <property type="match status" value="1"/>
</dbReference>
<keyword evidence="1" id="KW-0106">Calcium</keyword>
<evidence type="ECO:0000313" key="5">
    <source>
        <dbReference type="EMBL" id="OEU11174.1"/>
    </source>
</evidence>
<dbReference type="PROSITE" id="PS00018">
    <property type="entry name" value="EF_HAND_1"/>
    <property type="match status" value="1"/>
</dbReference>
<organism evidence="5 6">
    <name type="scientific">Fragilariopsis cylindrus CCMP1102</name>
    <dbReference type="NCBI Taxonomy" id="635003"/>
    <lineage>
        <taxon>Eukaryota</taxon>
        <taxon>Sar</taxon>
        <taxon>Stramenopiles</taxon>
        <taxon>Ochrophyta</taxon>
        <taxon>Bacillariophyta</taxon>
        <taxon>Bacillariophyceae</taxon>
        <taxon>Bacillariophycidae</taxon>
        <taxon>Bacillariales</taxon>
        <taxon>Bacillariaceae</taxon>
        <taxon>Fragilariopsis</taxon>
    </lineage>
</organism>
<dbReference type="InParanoid" id="A0A1E7EZC0"/>
<evidence type="ECO:0000256" key="3">
    <source>
        <dbReference type="SAM" id="SignalP"/>
    </source>
</evidence>
<proteinExistence type="predicted"/>
<dbReference type="EMBL" id="KV784369">
    <property type="protein sequence ID" value="OEU11174.1"/>
    <property type="molecule type" value="Genomic_DNA"/>
</dbReference>
<feature type="domain" description="EF-hand" evidence="4">
    <location>
        <begin position="96"/>
        <end position="131"/>
    </location>
</feature>
<protein>
    <submittedName>
        <fullName evidence="5">EF-hand</fullName>
    </submittedName>
</protein>
<dbReference type="SUPFAM" id="SSF47473">
    <property type="entry name" value="EF-hand"/>
    <property type="match status" value="1"/>
</dbReference>
<dbReference type="Gene3D" id="1.10.238.10">
    <property type="entry name" value="EF-hand"/>
    <property type="match status" value="2"/>
</dbReference>
<dbReference type="Pfam" id="PF13202">
    <property type="entry name" value="EF-hand_5"/>
    <property type="match status" value="2"/>
</dbReference>
<feature type="domain" description="EF-hand" evidence="4">
    <location>
        <begin position="262"/>
        <end position="297"/>
    </location>
</feature>
<reference evidence="5 6" key="1">
    <citation type="submission" date="2016-09" db="EMBL/GenBank/DDBJ databases">
        <title>Extensive genetic diversity and differential bi-allelic expression allows diatom success in the polar Southern Ocean.</title>
        <authorList>
            <consortium name="DOE Joint Genome Institute"/>
            <person name="Mock T."/>
            <person name="Otillar R.P."/>
            <person name="Strauss J."/>
            <person name="Dupont C."/>
            <person name="Frickenhaus S."/>
            <person name="Maumus F."/>
            <person name="Mcmullan M."/>
            <person name="Sanges R."/>
            <person name="Schmutz J."/>
            <person name="Toseland A."/>
            <person name="Valas R."/>
            <person name="Veluchamy A."/>
            <person name="Ward B.J."/>
            <person name="Allen A."/>
            <person name="Barry K."/>
            <person name="Falciatore A."/>
            <person name="Ferrante M."/>
            <person name="Fortunato A.E."/>
            <person name="Gloeckner G."/>
            <person name="Gruber A."/>
            <person name="Hipkin R."/>
            <person name="Janech M."/>
            <person name="Kroth P."/>
            <person name="Leese F."/>
            <person name="Lindquist E."/>
            <person name="Lyon B.R."/>
            <person name="Martin J."/>
            <person name="Mayer C."/>
            <person name="Parker M."/>
            <person name="Quesneville H."/>
            <person name="Raymond J."/>
            <person name="Uhlig C."/>
            <person name="Valentin K.U."/>
            <person name="Worden A.Z."/>
            <person name="Armbrust E.V."/>
            <person name="Bowler C."/>
            <person name="Green B."/>
            <person name="Moulton V."/>
            <person name="Van Oosterhout C."/>
            <person name="Grigoriev I."/>
        </authorList>
    </citation>
    <scope>NUCLEOTIDE SEQUENCE [LARGE SCALE GENOMIC DNA]</scope>
    <source>
        <strain evidence="5 6">CCMP1102</strain>
    </source>
</reference>
<evidence type="ECO:0000313" key="6">
    <source>
        <dbReference type="Proteomes" id="UP000095751"/>
    </source>
</evidence>
<dbReference type="InterPro" id="IPR011992">
    <property type="entry name" value="EF-hand-dom_pair"/>
</dbReference>